<evidence type="ECO:0008006" key="7">
    <source>
        <dbReference type="Google" id="ProtNLM"/>
    </source>
</evidence>
<name>A0A9P7ZBI3_9HELO</name>
<dbReference type="InterPro" id="IPR038886">
    <property type="entry name" value="E3_SLX5/Rfp1"/>
</dbReference>
<sequence length="388" mass="43737">MDAWQDSRERKRSHTQMSQQTTFSPSPIHSIVERYNSIPPPQRRRVSNPYNQPHSPRGVDNMPRSFSVLSQLQHQASRTQIVDLTDEADGVPALAPQPRPWQRAPSQLGRSDGRALPAVIDLTDDNDVEEESEVEITHSRQVHRRFRVPPPPAAFRQPPPREDSVESLFMPRQERQQRRSPPPMFHPRFGIGPMLLLGDEDGREDSVDNANGAPPGLQGMFAGAFGNIDMGALMGIRGDLGARFFPQAMPGNMDYDQHAFAAPKQTHVPPEPAKPGFTRSPKEGDTIICPSCDEELVHNKLEEQIIVKKGKKEPTKKEREEHPFWVLKDCGHVFCNKCYQNRIPTKAQTFPASFREVSGKKSTKTYVCAVENCPSEVRSKDKWVGVFL</sequence>
<keyword evidence="1" id="KW-0479">Metal-binding</keyword>
<dbReference type="PROSITE" id="PS00518">
    <property type="entry name" value="ZF_RING_1"/>
    <property type="match status" value="1"/>
</dbReference>
<protein>
    <recommendedName>
        <fullName evidence="7">Cell cycle control protein</fullName>
    </recommendedName>
</protein>
<dbReference type="AlphaFoldDB" id="A0A9P7ZBI3"/>
<dbReference type="GO" id="GO:0033768">
    <property type="term" value="C:SUMO-targeted ubiquitin ligase complex"/>
    <property type="evidence" value="ECO:0007669"/>
    <property type="project" value="TreeGrafter"/>
</dbReference>
<evidence type="ECO:0000256" key="4">
    <source>
        <dbReference type="SAM" id="MobiDB-lite"/>
    </source>
</evidence>
<evidence type="ECO:0000256" key="2">
    <source>
        <dbReference type="ARBA" id="ARBA00022771"/>
    </source>
</evidence>
<dbReference type="GO" id="GO:0004842">
    <property type="term" value="F:ubiquitin-protein transferase activity"/>
    <property type="evidence" value="ECO:0007669"/>
    <property type="project" value="TreeGrafter"/>
</dbReference>
<organism evidence="5 6">
    <name type="scientific">Calycina marina</name>
    <dbReference type="NCBI Taxonomy" id="1763456"/>
    <lineage>
        <taxon>Eukaryota</taxon>
        <taxon>Fungi</taxon>
        <taxon>Dikarya</taxon>
        <taxon>Ascomycota</taxon>
        <taxon>Pezizomycotina</taxon>
        <taxon>Leotiomycetes</taxon>
        <taxon>Helotiales</taxon>
        <taxon>Pezizellaceae</taxon>
        <taxon>Calycina</taxon>
    </lineage>
</organism>
<feature type="region of interest" description="Disordered" evidence="4">
    <location>
        <begin position="148"/>
        <end position="186"/>
    </location>
</feature>
<proteinExistence type="predicted"/>
<keyword evidence="3" id="KW-0862">Zinc</keyword>
<dbReference type="GO" id="GO:0008270">
    <property type="term" value="F:zinc ion binding"/>
    <property type="evidence" value="ECO:0007669"/>
    <property type="project" value="UniProtKB-KW"/>
</dbReference>
<evidence type="ECO:0000313" key="6">
    <source>
        <dbReference type="Proteomes" id="UP000887226"/>
    </source>
</evidence>
<dbReference type="PANTHER" id="PTHR28042:SF1">
    <property type="entry name" value="E3 UBIQUITIN-PROTEIN LIGASE COMPLEX SLX5-SLX8 SUBUNIT SLX5"/>
    <property type="match status" value="1"/>
</dbReference>
<feature type="region of interest" description="Disordered" evidence="4">
    <location>
        <begin position="91"/>
        <end position="111"/>
    </location>
</feature>
<dbReference type="InterPro" id="IPR017907">
    <property type="entry name" value="Znf_RING_CS"/>
</dbReference>
<dbReference type="EMBL" id="MU253741">
    <property type="protein sequence ID" value="KAG9248920.1"/>
    <property type="molecule type" value="Genomic_DNA"/>
</dbReference>
<dbReference type="PANTHER" id="PTHR28042">
    <property type="entry name" value="E3 UBIQUITIN-PROTEIN LIGASE COMPLEX SLX5-SLX8 SUBUNIT SLX5"/>
    <property type="match status" value="1"/>
</dbReference>
<reference evidence="5" key="1">
    <citation type="journal article" date="2021" name="IMA Fungus">
        <title>Genomic characterization of three marine fungi, including Emericellopsis atlantica sp. nov. with signatures of a generalist lifestyle and marine biomass degradation.</title>
        <authorList>
            <person name="Hagestad O.C."/>
            <person name="Hou L."/>
            <person name="Andersen J.H."/>
            <person name="Hansen E.H."/>
            <person name="Altermark B."/>
            <person name="Li C."/>
            <person name="Kuhnert E."/>
            <person name="Cox R.J."/>
            <person name="Crous P.W."/>
            <person name="Spatafora J.W."/>
            <person name="Lail K."/>
            <person name="Amirebrahimi M."/>
            <person name="Lipzen A."/>
            <person name="Pangilinan J."/>
            <person name="Andreopoulos W."/>
            <person name="Hayes R.D."/>
            <person name="Ng V."/>
            <person name="Grigoriev I.V."/>
            <person name="Jackson S.A."/>
            <person name="Sutton T.D.S."/>
            <person name="Dobson A.D.W."/>
            <person name="Rama T."/>
        </authorList>
    </citation>
    <scope>NUCLEOTIDE SEQUENCE</scope>
    <source>
        <strain evidence="5">TRa3180A</strain>
    </source>
</reference>
<dbReference type="Proteomes" id="UP000887226">
    <property type="component" value="Unassembled WGS sequence"/>
</dbReference>
<accession>A0A9P7ZBI3</accession>
<keyword evidence="6" id="KW-1185">Reference proteome</keyword>
<evidence type="ECO:0000256" key="1">
    <source>
        <dbReference type="ARBA" id="ARBA00022723"/>
    </source>
</evidence>
<feature type="region of interest" description="Disordered" evidence="4">
    <location>
        <begin position="1"/>
        <end position="60"/>
    </location>
</feature>
<keyword evidence="2" id="KW-0863">Zinc-finger</keyword>
<evidence type="ECO:0000313" key="5">
    <source>
        <dbReference type="EMBL" id="KAG9248920.1"/>
    </source>
</evidence>
<dbReference type="OrthoDB" id="2398441at2759"/>
<evidence type="ECO:0000256" key="3">
    <source>
        <dbReference type="ARBA" id="ARBA00022833"/>
    </source>
</evidence>
<feature type="compositionally biased region" description="Polar residues" evidence="4">
    <location>
        <begin position="15"/>
        <end position="27"/>
    </location>
</feature>
<gene>
    <name evidence="5" type="ORF">BJ878DRAFT_485992</name>
</gene>
<comment type="caution">
    <text evidence="5">The sequence shown here is derived from an EMBL/GenBank/DDBJ whole genome shotgun (WGS) entry which is preliminary data.</text>
</comment>